<sequence>MCLIHFYHHSACGHTEQNWPLSIQCHCEAVEQALRFFHDQNAYHLLDEQLSTRYSMDTIENLQTPKACAARWPLPLPSPDPYQHILPQQYWDWAAEIMADLQGASLHNDNLPPSLPRQHRLDSISQHKKDSGKRRMKAAGLTDKTAGPYPVDQVDHILSIRQRQDRGEPLEPHQPPWNVIIHTVPWGCGKHNHPACLIGHNTSGGDGGGPLCPYLLAQRLPRDQRTNIANQLADTDPRNRGGAVNVPLGGTHPRQLTRSAPAFSGPGGGGELVTVPLAQSFVDSVATGVGSKGMVYWGVSGAGPFFRGNDAQGEVFYTKQPGTAEPVVYGQVARQGGPPRGRGSGAGMQGGGGQQQQQYMTPTVMDWPMFTGGPNAEGHYGPGCLVLGEL</sequence>
<dbReference type="EMBL" id="JAPUFD010000011">
    <property type="protein sequence ID" value="MDI1490097.1"/>
    <property type="molecule type" value="Genomic_DNA"/>
</dbReference>
<evidence type="ECO:0000313" key="3">
    <source>
        <dbReference type="Proteomes" id="UP001161017"/>
    </source>
</evidence>
<organism evidence="2 3">
    <name type="scientific">Ramalina farinacea</name>
    <dbReference type="NCBI Taxonomy" id="258253"/>
    <lineage>
        <taxon>Eukaryota</taxon>
        <taxon>Fungi</taxon>
        <taxon>Dikarya</taxon>
        <taxon>Ascomycota</taxon>
        <taxon>Pezizomycotina</taxon>
        <taxon>Lecanoromycetes</taxon>
        <taxon>OSLEUM clade</taxon>
        <taxon>Lecanoromycetidae</taxon>
        <taxon>Lecanorales</taxon>
        <taxon>Lecanorineae</taxon>
        <taxon>Ramalinaceae</taxon>
        <taxon>Ramalina</taxon>
    </lineage>
</organism>
<accession>A0AA43TZC8</accession>
<feature type="compositionally biased region" description="Gly residues" evidence="1">
    <location>
        <begin position="338"/>
        <end position="354"/>
    </location>
</feature>
<comment type="caution">
    <text evidence="2">The sequence shown here is derived from an EMBL/GenBank/DDBJ whole genome shotgun (WGS) entry which is preliminary data.</text>
</comment>
<feature type="region of interest" description="Disordered" evidence="1">
    <location>
        <begin position="108"/>
        <end position="150"/>
    </location>
</feature>
<reference evidence="2" key="1">
    <citation type="journal article" date="2023" name="Genome Biol. Evol.">
        <title>First Whole Genome Sequence and Flow Cytometry Genome Size Data for the Lichen-Forming Fungus Ramalina farinacea (Ascomycota).</title>
        <authorList>
            <person name="Llewellyn T."/>
            <person name="Mian S."/>
            <person name="Hill R."/>
            <person name="Leitch I.J."/>
            <person name="Gaya E."/>
        </authorList>
    </citation>
    <scope>NUCLEOTIDE SEQUENCE</scope>
    <source>
        <strain evidence="2">LIQ254RAFAR</strain>
    </source>
</reference>
<proteinExistence type="predicted"/>
<evidence type="ECO:0000256" key="1">
    <source>
        <dbReference type="SAM" id="MobiDB-lite"/>
    </source>
</evidence>
<name>A0AA43TZC8_9LECA</name>
<evidence type="ECO:0000313" key="2">
    <source>
        <dbReference type="EMBL" id="MDI1490097.1"/>
    </source>
</evidence>
<feature type="region of interest" description="Disordered" evidence="1">
    <location>
        <begin position="333"/>
        <end position="356"/>
    </location>
</feature>
<protein>
    <submittedName>
        <fullName evidence="2">Uncharacterized protein</fullName>
    </submittedName>
</protein>
<keyword evidence="3" id="KW-1185">Reference proteome</keyword>
<dbReference type="Proteomes" id="UP001161017">
    <property type="component" value="Unassembled WGS sequence"/>
</dbReference>
<feature type="compositionally biased region" description="Basic and acidic residues" evidence="1">
    <location>
        <begin position="119"/>
        <end position="129"/>
    </location>
</feature>
<dbReference type="AlphaFoldDB" id="A0AA43TZC8"/>
<gene>
    <name evidence="2" type="ORF">OHK93_001297</name>
</gene>